<evidence type="ECO:0000256" key="1">
    <source>
        <dbReference type="SAM" id="Phobius"/>
    </source>
</evidence>
<reference evidence="2 5" key="1">
    <citation type="submission" date="2018-11" db="EMBL/GenBank/DDBJ databases">
        <title>Bradyrhizobium sp. nov., isolated from effective nodules of peanut in China.</title>
        <authorList>
            <person name="Li Y."/>
        </authorList>
    </citation>
    <scope>NUCLEOTIDE SEQUENCE [LARGE SCALE GENOMIC DNA]</scope>
    <source>
        <strain evidence="2 5">CCBAU 51770</strain>
        <strain evidence="3 4">CCBAU 51781</strain>
    </source>
</reference>
<evidence type="ECO:0000313" key="3">
    <source>
        <dbReference type="EMBL" id="RXG96274.1"/>
    </source>
</evidence>
<keyword evidence="4" id="KW-1185">Reference proteome</keyword>
<dbReference type="AlphaFoldDB" id="A0A4Q0QHT2"/>
<feature type="transmembrane region" description="Helical" evidence="1">
    <location>
        <begin position="37"/>
        <end position="58"/>
    </location>
</feature>
<protein>
    <submittedName>
        <fullName evidence="2">Uncharacterized protein</fullName>
    </submittedName>
</protein>
<gene>
    <name evidence="2" type="ORF">EAS61_23630</name>
    <name evidence="3" type="ORF">EAS62_11765</name>
</gene>
<dbReference type="Proteomes" id="UP000290174">
    <property type="component" value="Unassembled WGS sequence"/>
</dbReference>
<sequence length="85" mass="9451">MGKTADGSDRLYFPNRASVLVLAVSFRSCGYTRVSHFLSMLLLALALTLTLCFGVAAWRLSAGKDVDIATTIRHQEYGWRTRPDN</sequence>
<keyword evidence="1" id="KW-1133">Transmembrane helix</keyword>
<comment type="caution">
    <text evidence="2">The sequence shown here is derived from an EMBL/GenBank/DDBJ whole genome shotgun (WGS) entry which is preliminary data.</text>
</comment>
<dbReference type="Proteomes" id="UP000289946">
    <property type="component" value="Unassembled WGS sequence"/>
</dbReference>
<dbReference type="EMBL" id="RKMK01000024">
    <property type="protein sequence ID" value="RXG91942.1"/>
    <property type="molecule type" value="Genomic_DNA"/>
</dbReference>
<proteinExistence type="predicted"/>
<accession>A0A4Q0QHT2</accession>
<keyword evidence="1" id="KW-0812">Transmembrane</keyword>
<evidence type="ECO:0000313" key="5">
    <source>
        <dbReference type="Proteomes" id="UP000290174"/>
    </source>
</evidence>
<dbReference type="EMBL" id="RDRA01000006">
    <property type="protein sequence ID" value="RXG96274.1"/>
    <property type="molecule type" value="Genomic_DNA"/>
</dbReference>
<keyword evidence="1" id="KW-0472">Membrane</keyword>
<evidence type="ECO:0000313" key="2">
    <source>
        <dbReference type="EMBL" id="RXG91942.1"/>
    </source>
</evidence>
<evidence type="ECO:0000313" key="4">
    <source>
        <dbReference type="Proteomes" id="UP000289946"/>
    </source>
</evidence>
<organism evidence="2 5">
    <name type="scientific">Bradyrhizobium zhanjiangense</name>
    <dbReference type="NCBI Taxonomy" id="1325107"/>
    <lineage>
        <taxon>Bacteria</taxon>
        <taxon>Pseudomonadati</taxon>
        <taxon>Pseudomonadota</taxon>
        <taxon>Alphaproteobacteria</taxon>
        <taxon>Hyphomicrobiales</taxon>
        <taxon>Nitrobacteraceae</taxon>
        <taxon>Bradyrhizobium</taxon>
    </lineage>
</organism>
<name>A0A4Q0QHT2_9BRAD</name>